<evidence type="ECO:0000256" key="11">
    <source>
        <dbReference type="ARBA" id="ARBA00023136"/>
    </source>
</evidence>
<sequence>MSTHEPRPAEKSQHCDRQADNNRIAASLRMCDLAMLIACLSSCGLIAAMVATQSGCRTAASMGLPVAAGGHRLLSHAHEERQAAGHGSGVPTELAKVSLPAHRVEAGDVLVIEPNDFNSPVRISSDQTVQQDGTIELGAYGRLQVAGMSAEEIQGRVQQVVTTQEIAKLQSRVSLAAHRSNGLGVPIEDSEPVDYGVMVRLVNQDSTLFYVMGEVNAPGSYPLIGHETVLDAVIAAGGLSDRANDHKIILTRPQLGEEALIIPICYQQILQLGDVSTNYQLMPGDRIYVPSMTLWEDIKQSLAWSNEKSCPHCQEYSEKH</sequence>
<evidence type="ECO:0000256" key="15">
    <source>
        <dbReference type="SAM" id="Phobius"/>
    </source>
</evidence>
<evidence type="ECO:0000256" key="1">
    <source>
        <dbReference type="ARBA" id="ARBA00004571"/>
    </source>
</evidence>
<dbReference type="EMBL" id="SJPU01000002">
    <property type="protein sequence ID" value="TWU16736.1"/>
    <property type="molecule type" value="Genomic_DNA"/>
</dbReference>
<reference evidence="18 19" key="1">
    <citation type="journal article" date="2020" name="Antonie Van Leeuwenhoek">
        <title>Rhodopirellula heiligendammensis sp. nov., Rhodopirellula pilleata sp. nov., and Rhodopirellula solitaria sp. nov. isolated from natural or artificial marine surfaces in Northern Germany and California, USA, and emended description of the genus Rhodopirellula.</title>
        <authorList>
            <person name="Kallscheuer N."/>
            <person name="Wiegand S."/>
            <person name="Jogler M."/>
            <person name="Boedeker C."/>
            <person name="Peeters S.H."/>
            <person name="Rast P."/>
            <person name="Heuer A."/>
            <person name="Jetten M.S.M."/>
            <person name="Rohde M."/>
            <person name="Jogler C."/>
        </authorList>
    </citation>
    <scope>NUCLEOTIDE SEQUENCE [LARGE SCALE GENOMIC DNA]</scope>
    <source>
        <strain evidence="18 19">Poly21</strain>
    </source>
</reference>
<comment type="similarity">
    <text evidence="2">Belongs to the BexD/CtrA/VexA family.</text>
</comment>
<dbReference type="InterPro" id="IPR003715">
    <property type="entry name" value="Poly_export_N"/>
</dbReference>
<evidence type="ECO:0000256" key="12">
    <source>
        <dbReference type="ARBA" id="ARBA00023139"/>
    </source>
</evidence>
<evidence type="ECO:0000256" key="10">
    <source>
        <dbReference type="ARBA" id="ARBA00023114"/>
    </source>
</evidence>
<evidence type="ECO:0000256" key="7">
    <source>
        <dbReference type="ARBA" id="ARBA00022729"/>
    </source>
</evidence>
<evidence type="ECO:0000256" key="14">
    <source>
        <dbReference type="ARBA" id="ARBA00023288"/>
    </source>
</evidence>
<dbReference type="InterPro" id="IPR049712">
    <property type="entry name" value="Poly_export"/>
</dbReference>
<dbReference type="GO" id="GO:0009279">
    <property type="term" value="C:cell outer membrane"/>
    <property type="evidence" value="ECO:0007669"/>
    <property type="project" value="UniProtKB-SubCell"/>
</dbReference>
<dbReference type="GO" id="GO:0046930">
    <property type="term" value="C:pore complex"/>
    <property type="evidence" value="ECO:0007669"/>
    <property type="project" value="UniProtKB-KW"/>
</dbReference>
<evidence type="ECO:0000259" key="16">
    <source>
        <dbReference type="Pfam" id="PF02563"/>
    </source>
</evidence>
<dbReference type="InterPro" id="IPR054765">
    <property type="entry name" value="SLBB_dom"/>
</dbReference>
<keyword evidence="14" id="KW-0449">Lipoprotein</keyword>
<dbReference type="Pfam" id="PF22461">
    <property type="entry name" value="SLBB_2"/>
    <property type="match status" value="1"/>
</dbReference>
<accession>A0A5C6BZR7</accession>
<keyword evidence="12" id="KW-0564">Palmitate</keyword>
<dbReference type="Proteomes" id="UP000319908">
    <property type="component" value="Unassembled WGS sequence"/>
</dbReference>
<dbReference type="GO" id="GO:0015288">
    <property type="term" value="F:porin activity"/>
    <property type="evidence" value="ECO:0007669"/>
    <property type="project" value="UniProtKB-KW"/>
</dbReference>
<organism evidence="18 19">
    <name type="scientific">Allorhodopirellula heiligendammensis</name>
    <dbReference type="NCBI Taxonomy" id="2714739"/>
    <lineage>
        <taxon>Bacteria</taxon>
        <taxon>Pseudomonadati</taxon>
        <taxon>Planctomycetota</taxon>
        <taxon>Planctomycetia</taxon>
        <taxon>Pirellulales</taxon>
        <taxon>Pirellulaceae</taxon>
        <taxon>Allorhodopirellula</taxon>
    </lineage>
</organism>
<name>A0A5C6BZR7_9BACT</name>
<gene>
    <name evidence="18" type="ORF">Poly21_39420</name>
</gene>
<keyword evidence="13" id="KW-0998">Cell outer membrane</keyword>
<dbReference type="GO" id="GO:0015159">
    <property type="term" value="F:polysaccharide transmembrane transporter activity"/>
    <property type="evidence" value="ECO:0007669"/>
    <property type="project" value="InterPro"/>
</dbReference>
<evidence type="ECO:0000256" key="9">
    <source>
        <dbReference type="ARBA" id="ARBA00023065"/>
    </source>
</evidence>
<evidence type="ECO:0000256" key="8">
    <source>
        <dbReference type="ARBA" id="ARBA00023047"/>
    </source>
</evidence>
<dbReference type="OrthoDB" id="279464at2"/>
<dbReference type="GO" id="GO:0006811">
    <property type="term" value="P:monoatomic ion transport"/>
    <property type="evidence" value="ECO:0007669"/>
    <property type="project" value="UniProtKB-KW"/>
</dbReference>
<feature type="domain" description="SLBB" evidence="17">
    <location>
        <begin position="208"/>
        <end position="289"/>
    </location>
</feature>
<keyword evidence="3" id="KW-0813">Transport</keyword>
<dbReference type="Gene3D" id="3.10.560.10">
    <property type="entry name" value="Outer membrane lipoprotein wza domain like"/>
    <property type="match status" value="1"/>
</dbReference>
<keyword evidence="19" id="KW-1185">Reference proteome</keyword>
<dbReference type="AlphaFoldDB" id="A0A5C6BZR7"/>
<proteinExistence type="inferred from homology"/>
<dbReference type="RefSeq" id="WP_146408318.1">
    <property type="nucleotide sequence ID" value="NZ_SJPU01000002.1"/>
</dbReference>
<evidence type="ECO:0000256" key="13">
    <source>
        <dbReference type="ARBA" id="ARBA00023237"/>
    </source>
</evidence>
<feature type="domain" description="Polysaccharide export protein N-terminal" evidence="16">
    <location>
        <begin position="101"/>
        <end position="174"/>
    </location>
</feature>
<dbReference type="PANTHER" id="PTHR33619">
    <property type="entry name" value="POLYSACCHARIDE EXPORT PROTEIN GFCE-RELATED"/>
    <property type="match status" value="1"/>
</dbReference>
<comment type="subcellular location">
    <subcellularLocation>
        <location evidence="1">Cell outer membrane</location>
        <topology evidence="1">Multi-pass membrane protein</topology>
    </subcellularLocation>
</comment>
<feature type="transmembrane region" description="Helical" evidence="15">
    <location>
        <begin position="33"/>
        <end position="52"/>
    </location>
</feature>
<keyword evidence="6 15" id="KW-0812">Transmembrane</keyword>
<evidence type="ECO:0000256" key="5">
    <source>
        <dbReference type="ARBA" id="ARBA00022597"/>
    </source>
</evidence>
<keyword evidence="4" id="KW-1134">Transmembrane beta strand</keyword>
<evidence type="ECO:0000256" key="4">
    <source>
        <dbReference type="ARBA" id="ARBA00022452"/>
    </source>
</evidence>
<evidence type="ECO:0000313" key="19">
    <source>
        <dbReference type="Proteomes" id="UP000319908"/>
    </source>
</evidence>
<dbReference type="Pfam" id="PF02563">
    <property type="entry name" value="Poly_export"/>
    <property type="match status" value="1"/>
</dbReference>
<dbReference type="PANTHER" id="PTHR33619:SF3">
    <property type="entry name" value="POLYSACCHARIDE EXPORT PROTEIN GFCE-RELATED"/>
    <property type="match status" value="1"/>
</dbReference>
<protein>
    <submittedName>
        <fullName evidence="18">Polysaccharide biosynthesis/export protein</fullName>
    </submittedName>
</protein>
<keyword evidence="15" id="KW-1133">Transmembrane helix</keyword>
<keyword evidence="11 15" id="KW-0472">Membrane</keyword>
<evidence type="ECO:0000256" key="6">
    <source>
        <dbReference type="ARBA" id="ARBA00022692"/>
    </source>
</evidence>
<keyword evidence="10" id="KW-0626">Porin</keyword>
<keyword evidence="8" id="KW-0625">Polysaccharide transport</keyword>
<evidence type="ECO:0000259" key="17">
    <source>
        <dbReference type="Pfam" id="PF22461"/>
    </source>
</evidence>
<dbReference type="Gene3D" id="3.30.1950.10">
    <property type="entry name" value="wza like domain"/>
    <property type="match status" value="1"/>
</dbReference>
<evidence type="ECO:0000256" key="3">
    <source>
        <dbReference type="ARBA" id="ARBA00022448"/>
    </source>
</evidence>
<keyword evidence="9" id="KW-0406">Ion transport</keyword>
<keyword evidence="7" id="KW-0732">Signal</keyword>
<evidence type="ECO:0000256" key="2">
    <source>
        <dbReference type="ARBA" id="ARBA00009450"/>
    </source>
</evidence>
<evidence type="ECO:0000313" key="18">
    <source>
        <dbReference type="EMBL" id="TWU16736.1"/>
    </source>
</evidence>
<comment type="caution">
    <text evidence="18">The sequence shown here is derived from an EMBL/GenBank/DDBJ whole genome shotgun (WGS) entry which is preliminary data.</text>
</comment>
<keyword evidence="5" id="KW-0762">Sugar transport</keyword>